<keyword evidence="1" id="KW-0812">Transmembrane</keyword>
<dbReference type="RefSeq" id="WP_407590622.1">
    <property type="nucleotide sequence ID" value="NZ_JBHDIY010000002.1"/>
</dbReference>
<dbReference type="Pfam" id="PF02470">
    <property type="entry name" value="MlaD"/>
    <property type="match status" value="1"/>
</dbReference>
<accession>A0ABW8UPL3</accession>
<organism evidence="3 4">
    <name type="scientific">Tateyamaria armeniaca</name>
    <dbReference type="NCBI Taxonomy" id="2518930"/>
    <lineage>
        <taxon>Bacteria</taxon>
        <taxon>Pseudomonadati</taxon>
        <taxon>Pseudomonadota</taxon>
        <taxon>Alphaproteobacteria</taxon>
        <taxon>Rhodobacterales</taxon>
        <taxon>Roseobacteraceae</taxon>
        <taxon>Tateyamaria</taxon>
    </lineage>
</organism>
<dbReference type="Proteomes" id="UP001627408">
    <property type="component" value="Unassembled WGS sequence"/>
</dbReference>
<evidence type="ECO:0000313" key="4">
    <source>
        <dbReference type="Proteomes" id="UP001627408"/>
    </source>
</evidence>
<proteinExistence type="predicted"/>
<feature type="transmembrane region" description="Helical" evidence="1">
    <location>
        <begin position="7"/>
        <end position="29"/>
    </location>
</feature>
<keyword evidence="1" id="KW-0472">Membrane</keyword>
<keyword evidence="4" id="KW-1185">Reference proteome</keyword>
<name>A0ABW8UPL3_9RHOB</name>
<evidence type="ECO:0000259" key="2">
    <source>
        <dbReference type="Pfam" id="PF02470"/>
    </source>
</evidence>
<dbReference type="PANTHER" id="PTHR36698:SF3">
    <property type="entry name" value="ABC-TYPE TRANSPORT AUXILIARY LIPOPROTEIN COMPONENT DOMAIN-CONTAINING PROTEIN"/>
    <property type="match status" value="1"/>
</dbReference>
<evidence type="ECO:0000313" key="3">
    <source>
        <dbReference type="EMBL" id="MFL4468877.1"/>
    </source>
</evidence>
<feature type="domain" description="Mce/MlaD" evidence="2">
    <location>
        <begin position="39"/>
        <end position="115"/>
    </location>
</feature>
<sequence length="592" mass="62796">METKANYVLIGLFTLFGIIGALGLLLWLAKVEVDRQYAYYDILFEDVSGLGSASDVRYNGLPVGQVVGLELDEDDSSQVRVRIEIAADTPVNTETVAQLQSQGVTGVSFVGLSGGSETSVALPSNSEIPSERTALQSVFEGAPVVLDRAVELLENVNDVFNTENQEAVSTMLENLASASARIDTVLDDFEVLSGDLGSAAREIATFTDRLDSLASTAETTLTTATGTLETANSTIAQVSTFTNDDLVPLAGDLRTATQTANRVIGEVGVQAGEIAERIDALAERGGVVLDGATETLETANQTFASANTAIEGITTFTSANLVPLSDDLRTTTQTANRVITEAGSEVQRIAGRIDDLADRSGVALDSATVALDDAQLTIRDARTTVARANTYFDEQLTPLTDDLRTTTQTANRVIDEVGSRASVVADRFITFADDGTALIATADQTFTNADVTLAAVFTAMEDASVTLASANRTFEMANRIIEEDVEGVIADLSGAATALTSTVNKTAESIDTVTEQVLAASTSAANLTASLEQVVRNNQRQLSDFVRLGLPSALSFTEEARSLVVNIERLVNKIERDPARFLLGTQNSRFSR</sequence>
<evidence type="ECO:0000256" key="1">
    <source>
        <dbReference type="SAM" id="Phobius"/>
    </source>
</evidence>
<reference evidence="3 4" key="1">
    <citation type="submission" date="2024-08" db="EMBL/GenBank/DDBJ databases">
        <title>Tateyamaria sp. nov., isolated from marine algae.</title>
        <authorList>
            <person name="Choi B.J."/>
            <person name="Kim J.M."/>
            <person name="Lee J.K."/>
            <person name="Choi D.G."/>
            <person name="Bayburt H."/>
            <person name="Baek J.H."/>
            <person name="Han D.M."/>
            <person name="Jeon C.O."/>
        </authorList>
    </citation>
    <scope>NUCLEOTIDE SEQUENCE [LARGE SCALE GENOMIC DNA]</scope>
    <source>
        <strain evidence="3 4">KMU-156</strain>
    </source>
</reference>
<dbReference type="InterPro" id="IPR003399">
    <property type="entry name" value="Mce/MlaD"/>
</dbReference>
<dbReference type="PANTHER" id="PTHR36698">
    <property type="entry name" value="BLL5892 PROTEIN"/>
    <property type="match status" value="1"/>
</dbReference>
<dbReference type="EMBL" id="JBHDIY010000002">
    <property type="protein sequence ID" value="MFL4468877.1"/>
    <property type="molecule type" value="Genomic_DNA"/>
</dbReference>
<protein>
    <submittedName>
        <fullName evidence="3">MlaD family protein</fullName>
    </submittedName>
</protein>
<comment type="caution">
    <text evidence="3">The sequence shown here is derived from an EMBL/GenBank/DDBJ whole genome shotgun (WGS) entry which is preliminary data.</text>
</comment>
<dbReference type="Gene3D" id="1.20.1170.10">
    <property type="match status" value="1"/>
</dbReference>
<keyword evidence="1" id="KW-1133">Transmembrane helix</keyword>
<gene>
    <name evidence="3" type="ORF">ACERZ8_02950</name>
</gene>